<dbReference type="GO" id="GO:0006364">
    <property type="term" value="P:rRNA processing"/>
    <property type="evidence" value="ECO:0007669"/>
    <property type="project" value="TreeGrafter"/>
</dbReference>
<evidence type="ECO:0000259" key="4">
    <source>
        <dbReference type="Pfam" id="PF17799"/>
    </source>
</evidence>
<dbReference type="CDD" id="cd12950">
    <property type="entry name" value="RRP7_Rrp7p"/>
    <property type="match status" value="1"/>
</dbReference>
<dbReference type="Pfam" id="PF12923">
    <property type="entry name" value="RRP7"/>
    <property type="match status" value="1"/>
</dbReference>
<dbReference type="GO" id="GO:0000028">
    <property type="term" value="P:ribosomal small subunit assembly"/>
    <property type="evidence" value="ECO:0007669"/>
    <property type="project" value="TreeGrafter"/>
</dbReference>
<evidence type="ECO:0000259" key="3">
    <source>
        <dbReference type="Pfam" id="PF12923"/>
    </source>
</evidence>
<feature type="region of interest" description="Disordered" evidence="2">
    <location>
        <begin position="90"/>
        <end position="114"/>
    </location>
</feature>
<dbReference type="Gene3D" id="6.10.250.1770">
    <property type="match status" value="1"/>
</dbReference>
<evidence type="ECO:0000256" key="1">
    <source>
        <dbReference type="ARBA" id="ARBA00006110"/>
    </source>
</evidence>
<accession>A0AA39XYW0</accession>
<dbReference type="InterPro" id="IPR040446">
    <property type="entry name" value="RRP7"/>
</dbReference>
<feature type="domain" description="Rrp7 RRM-like N-terminal" evidence="4">
    <location>
        <begin position="13"/>
        <end position="176"/>
    </location>
</feature>
<gene>
    <name evidence="5" type="primary">rrp7</name>
    <name evidence="5" type="ORF">DIS24_g8680</name>
</gene>
<dbReference type="EMBL" id="JAUJDW010000066">
    <property type="protein sequence ID" value="KAK0642826.1"/>
    <property type="molecule type" value="Genomic_DNA"/>
</dbReference>
<reference evidence="5" key="1">
    <citation type="submission" date="2023-06" db="EMBL/GenBank/DDBJ databases">
        <title>Multi-omics analyses reveal the molecular pathogenesis toolkit of Lasiodiplodia hormozganensis, a cross-kingdom pathogen.</title>
        <authorList>
            <person name="Felix C."/>
            <person name="Meneses R."/>
            <person name="Goncalves M.F.M."/>
            <person name="Tilleman L."/>
            <person name="Duarte A.S."/>
            <person name="Jorrin-Novo J.V."/>
            <person name="Van De Peer Y."/>
            <person name="Deforce D."/>
            <person name="Van Nieuwerburgh F."/>
            <person name="Esteves A.C."/>
            <person name="Alves A."/>
        </authorList>
    </citation>
    <scope>NUCLEOTIDE SEQUENCE</scope>
    <source>
        <strain evidence="5">CBS 339.90</strain>
    </source>
</reference>
<feature type="compositionally biased region" description="Basic and acidic residues" evidence="2">
    <location>
        <begin position="244"/>
        <end position="273"/>
    </location>
</feature>
<protein>
    <submittedName>
        <fullName evidence="5">Ribosomal RNA-processing protein 7</fullName>
    </submittedName>
</protein>
<dbReference type="InterPro" id="IPR024326">
    <property type="entry name" value="RRP7_C"/>
</dbReference>
<dbReference type="InterPro" id="IPR012677">
    <property type="entry name" value="Nucleotide-bd_a/b_plait_sf"/>
</dbReference>
<organism evidence="5 6">
    <name type="scientific">Lasiodiplodia hormozganensis</name>
    <dbReference type="NCBI Taxonomy" id="869390"/>
    <lineage>
        <taxon>Eukaryota</taxon>
        <taxon>Fungi</taxon>
        <taxon>Dikarya</taxon>
        <taxon>Ascomycota</taxon>
        <taxon>Pezizomycotina</taxon>
        <taxon>Dothideomycetes</taxon>
        <taxon>Dothideomycetes incertae sedis</taxon>
        <taxon>Botryosphaeriales</taxon>
        <taxon>Botryosphaeriaceae</taxon>
        <taxon>Lasiodiplodia</taxon>
    </lineage>
</organism>
<dbReference type="GO" id="GO:0032545">
    <property type="term" value="C:CURI complex"/>
    <property type="evidence" value="ECO:0007669"/>
    <property type="project" value="TreeGrafter"/>
</dbReference>
<evidence type="ECO:0000313" key="6">
    <source>
        <dbReference type="Proteomes" id="UP001175001"/>
    </source>
</evidence>
<dbReference type="Proteomes" id="UP001175001">
    <property type="component" value="Unassembled WGS sequence"/>
</dbReference>
<dbReference type="CDD" id="cd12293">
    <property type="entry name" value="dRRM_Rrp7p"/>
    <property type="match status" value="1"/>
</dbReference>
<comment type="caution">
    <text evidence="5">The sequence shown here is derived from an EMBL/GenBank/DDBJ whole genome shotgun (WGS) entry which is preliminary data.</text>
</comment>
<comment type="similarity">
    <text evidence="1">Belongs to the RRP7 family.</text>
</comment>
<keyword evidence="6" id="KW-1185">Reference proteome</keyword>
<dbReference type="Pfam" id="PF17799">
    <property type="entry name" value="RRM_Rrp7"/>
    <property type="match status" value="1"/>
</dbReference>
<evidence type="ECO:0000256" key="2">
    <source>
        <dbReference type="SAM" id="MobiDB-lite"/>
    </source>
</evidence>
<dbReference type="PANTHER" id="PTHR13191">
    <property type="entry name" value="RIBOSOMAL RNA PROCESSING PROTEIN 7-RELATED"/>
    <property type="match status" value="1"/>
</dbReference>
<dbReference type="GO" id="GO:0034456">
    <property type="term" value="C:UTP-C complex"/>
    <property type="evidence" value="ECO:0007669"/>
    <property type="project" value="TreeGrafter"/>
</dbReference>
<feature type="region of interest" description="Disordered" evidence="2">
    <location>
        <begin position="239"/>
        <end position="273"/>
    </location>
</feature>
<dbReference type="AlphaFoldDB" id="A0AA39XYW0"/>
<feature type="domain" description="Ribosomal RNA-processing protein 7 C-terminal" evidence="3">
    <location>
        <begin position="181"/>
        <end position="295"/>
    </location>
</feature>
<dbReference type="PANTHER" id="PTHR13191:SF0">
    <property type="entry name" value="RIBOSOMAL RNA-PROCESSING PROTEIN 7 HOMOLOG A-RELATED"/>
    <property type="match status" value="1"/>
</dbReference>
<name>A0AA39XYW0_9PEZI</name>
<evidence type="ECO:0000313" key="5">
    <source>
        <dbReference type="EMBL" id="KAK0642826.1"/>
    </source>
</evidence>
<sequence length="297" mass="32967">MAPSRAPLKAGEFTVLPLTVPGVPSFPQQTTHFLYIRPHAPKIPDENAPRSLFASNLPIDATESSLRALFAKQLGGARIERVEIEGVRPKKSTRGTAISAKAGKKRKRGAEPSLGEIGLPDTWDAEILSSGSGAVLVFVDKASAELAMKEIARLAKKKAEVMWASDISLGVERYRTHHELTFPARDVLQATVNGYLTQFSAMEVARAKALKQARSVPDDDGFITVTKGGRAGPAKLEEAQAAAEKLKERQKPPKDFYRFQTREKKKEDAERLKREFQEDRKRVERMRARRGKIRPES</sequence>
<proteinExistence type="inferred from homology"/>
<dbReference type="InterPro" id="IPR040447">
    <property type="entry name" value="RRM_Rrp7"/>
</dbReference>
<dbReference type="Gene3D" id="3.30.70.330">
    <property type="match status" value="1"/>
</dbReference>